<evidence type="ECO:0000259" key="1">
    <source>
        <dbReference type="Pfam" id="PF08450"/>
    </source>
</evidence>
<reference evidence="2 3" key="1">
    <citation type="journal article" date="2015" name="Genome Biol. Evol.">
        <title>Phylogenomic analyses indicate that early fungi evolved digesting cell walls of algal ancestors of land plants.</title>
        <authorList>
            <person name="Chang Y."/>
            <person name="Wang S."/>
            <person name="Sekimoto S."/>
            <person name="Aerts A.L."/>
            <person name="Choi C."/>
            <person name="Clum A."/>
            <person name="LaButti K.M."/>
            <person name="Lindquist E.A."/>
            <person name="Yee Ngan C."/>
            <person name="Ohm R.A."/>
            <person name="Salamov A.A."/>
            <person name="Grigoriev I.V."/>
            <person name="Spatafora J.W."/>
            <person name="Berbee M.L."/>
        </authorList>
    </citation>
    <scope>NUCLEOTIDE SEQUENCE [LARGE SCALE GENOMIC DNA]</scope>
    <source>
        <strain evidence="2 3">NRRL 28638</strain>
    </source>
</reference>
<dbReference type="PANTHER" id="PTHR11799:SF12">
    <property type="entry name" value="PARAOXONASE-RELATED"/>
    <property type="match status" value="1"/>
</dbReference>
<dbReference type="OrthoDB" id="5307922at2759"/>
<dbReference type="Pfam" id="PF08450">
    <property type="entry name" value="SGL"/>
    <property type="match status" value="1"/>
</dbReference>
<dbReference type="EMBL" id="KQ964441">
    <property type="protein sequence ID" value="KXN73080.1"/>
    <property type="molecule type" value="Genomic_DNA"/>
</dbReference>
<proteinExistence type="predicted"/>
<dbReference type="Gene3D" id="2.120.10.30">
    <property type="entry name" value="TolB, C-terminal domain"/>
    <property type="match status" value="1"/>
</dbReference>
<organism evidence="2 3">
    <name type="scientific">Conidiobolus coronatus (strain ATCC 28846 / CBS 209.66 / NRRL 28638)</name>
    <name type="common">Delacroixia coronata</name>
    <dbReference type="NCBI Taxonomy" id="796925"/>
    <lineage>
        <taxon>Eukaryota</taxon>
        <taxon>Fungi</taxon>
        <taxon>Fungi incertae sedis</taxon>
        <taxon>Zoopagomycota</taxon>
        <taxon>Entomophthoromycotina</taxon>
        <taxon>Entomophthoromycetes</taxon>
        <taxon>Entomophthorales</taxon>
        <taxon>Ancylistaceae</taxon>
        <taxon>Conidiobolus</taxon>
    </lineage>
</organism>
<dbReference type="PANTHER" id="PTHR11799">
    <property type="entry name" value="PARAOXONASE"/>
    <property type="match status" value="1"/>
</dbReference>
<keyword evidence="3" id="KW-1185">Reference proteome</keyword>
<dbReference type="InterPro" id="IPR013658">
    <property type="entry name" value="SGL"/>
</dbReference>
<evidence type="ECO:0000313" key="3">
    <source>
        <dbReference type="Proteomes" id="UP000070444"/>
    </source>
</evidence>
<dbReference type="AlphaFoldDB" id="A0A137PDL7"/>
<dbReference type="InterPro" id="IPR051288">
    <property type="entry name" value="Serum_paraoxonase/arylesterase"/>
</dbReference>
<name>A0A137PDL7_CONC2</name>
<sequence>MNKLFNQASVAVLAIVIYLCYNHYNLKFKPIFDIPPIQNDIEVGRCKFIPDLVGCEDIKISEDSSFGILACGKDFEYKKTWANCEHYNVDTSKDKQITLDKFYHYDLDKDEYEEVKISNYPAGHSLDLHGIDLKSTSDRSGSYLLFAVNHLRNNTETIEKFSYNPQFRQLEWIGNQHSHKEGDLICANSISIIDRDNFLVSNHAGFKNYWLSKAQLVGLFEGGPLTQFTHNSSKVIYNKINKSNGITFSKDRKLLFVAQSGAKSIEVFSVKNEIQQEFTHIHTIKIPILPDNLNLDHSTGDLYVAGFVNYFEVLGYLFGAPNFKNAKCSFRVNRVQIKEDPKSEIGYSFEVDTALEHNGDILSMATVAAPSSAKNKLLISSIYGNGILSCKVN</sequence>
<protein>
    <submittedName>
        <fullName evidence="2">Calcium-dependent phosphotriesterase</fullName>
    </submittedName>
</protein>
<dbReference type="InterPro" id="IPR011042">
    <property type="entry name" value="6-blade_b-propeller_TolB-like"/>
</dbReference>
<feature type="domain" description="SMP-30/Gluconolactonase/LRE-like region" evidence="1">
    <location>
        <begin position="223"/>
        <end position="307"/>
    </location>
</feature>
<gene>
    <name evidence="2" type="ORF">CONCODRAFT_68509</name>
</gene>
<dbReference type="SUPFAM" id="SSF63829">
    <property type="entry name" value="Calcium-dependent phosphotriesterase"/>
    <property type="match status" value="1"/>
</dbReference>
<dbReference type="Proteomes" id="UP000070444">
    <property type="component" value="Unassembled WGS sequence"/>
</dbReference>
<evidence type="ECO:0000313" key="2">
    <source>
        <dbReference type="EMBL" id="KXN73080.1"/>
    </source>
</evidence>
<accession>A0A137PDL7</accession>